<evidence type="ECO:0000256" key="19">
    <source>
        <dbReference type="ARBA" id="ARBA00049295"/>
    </source>
</evidence>
<dbReference type="EC" id="3.5.4.25" evidence="20"/>
<evidence type="ECO:0000256" key="20">
    <source>
        <dbReference type="HAMAP-Rule" id="MF_01283"/>
    </source>
</evidence>
<gene>
    <name evidence="20 22" type="primary">ribBA</name>
    <name evidence="22" type="ORF">STSP2_02944</name>
</gene>
<evidence type="ECO:0000256" key="2">
    <source>
        <dbReference type="ARBA" id="ARBA00001936"/>
    </source>
</evidence>
<dbReference type="Gene3D" id="3.90.870.10">
    <property type="entry name" value="DHBP synthase"/>
    <property type="match status" value="1"/>
</dbReference>
<feature type="binding site" evidence="20">
    <location>
        <position position="368"/>
    </location>
    <ligand>
        <name>GTP</name>
        <dbReference type="ChEBI" id="CHEBI:37565"/>
    </ligand>
</feature>
<dbReference type="STRING" id="1936003.STSP2_02944"/>
<feature type="active site" description="Nucleophile; for GTP cyclohydrolase activity" evidence="20">
    <location>
        <position position="342"/>
    </location>
</feature>
<feature type="region of interest" description="DHBP synthase" evidence="20">
    <location>
        <begin position="1"/>
        <end position="202"/>
    </location>
</feature>
<dbReference type="InterPro" id="IPR000422">
    <property type="entry name" value="DHBP_synthase_RibB"/>
</dbReference>
<keyword evidence="14 20" id="KW-0342">GTP-binding</keyword>
<accession>A0A1U9NPN5</accession>
<feature type="binding site" evidence="20">
    <location>
        <begin position="28"/>
        <end position="29"/>
    </location>
    <ligand>
        <name>D-ribulose 5-phosphate</name>
        <dbReference type="ChEBI" id="CHEBI:58121"/>
    </ligand>
</feature>
<keyword evidence="11 20" id="KW-0378">Hydrolase</keyword>
<feature type="binding site" evidence="20">
    <location>
        <begin position="306"/>
        <end position="308"/>
    </location>
    <ligand>
        <name>GTP</name>
        <dbReference type="ChEBI" id="CHEBI:37565"/>
    </ligand>
</feature>
<feature type="binding site" evidence="20">
    <location>
        <position position="165"/>
    </location>
    <ligand>
        <name>D-ribulose 5-phosphate</name>
        <dbReference type="ChEBI" id="CHEBI:58121"/>
    </ligand>
</feature>
<evidence type="ECO:0000313" key="22">
    <source>
        <dbReference type="EMBL" id="AQT69747.1"/>
    </source>
</evidence>
<evidence type="ECO:0000256" key="12">
    <source>
        <dbReference type="ARBA" id="ARBA00022833"/>
    </source>
</evidence>
<dbReference type="HAMAP" id="MF_00179">
    <property type="entry name" value="RibA"/>
    <property type="match status" value="1"/>
</dbReference>
<keyword evidence="16 20" id="KW-0456">Lyase</keyword>
<dbReference type="InterPro" id="IPR016299">
    <property type="entry name" value="Riboflavin_synth_RibBA"/>
</dbReference>
<evidence type="ECO:0000256" key="15">
    <source>
        <dbReference type="ARBA" id="ARBA00023211"/>
    </source>
</evidence>
<dbReference type="HAMAP" id="MF_00180">
    <property type="entry name" value="RibB"/>
    <property type="match status" value="1"/>
</dbReference>
<evidence type="ECO:0000256" key="10">
    <source>
        <dbReference type="ARBA" id="ARBA00022741"/>
    </source>
</evidence>
<keyword evidence="10 20" id="KW-0547">Nucleotide-binding</keyword>
<evidence type="ECO:0000256" key="17">
    <source>
        <dbReference type="ARBA" id="ARBA00023268"/>
    </source>
</evidence>
<evidence type="ECO:0000256" key="14">
    <source>
        <dbReference type="ARBA" id="ARBA00023134"/>
    </source>
</evidence>
<feature type="domain" description="GTP cyclohydrolase II" evidence="21">
    <location>
        <begin position="209"/>
        <end position="384"/>
    </location>
</feature>
<comment type="caution">
    <text evidence="20">Lacks conserved residue(s) required for the propagation of feature annotation.</text>
</comment>
<dbReference type="OrthoDB" id="9793111at2"/>
<evidence type="ECO:0000256" key="4">
    <source>
        <dbReference type="ARBA" id="ARBA00004853"/>
    </source>
</evidence>
<dbReference type="InterPro" id="IPR032677">
    <property type="entry name" value="GTP_cyclohydro_II"/>
</dbReference>
<dbReference type="InterPro" id="IPR036144">
    <property type="entry name" value="RibA-like_sf"/>
</dbReference>
<keyword evidence="8 20" id="KW-0686">Riboflavin biosynthesis</keyword>
<comment type="function">
    <text evidence="3 20">Catalyzes the conversion of D-ribulose 5-phosphate to formate and 3,4-dihydroxy-2-butanone 4-phosphate.</text>
</comment>
<proteinExistence type="inferred from homology"/>
<dbReference type="SUPFAM" id="SSF142695">
    <property type="entry name" value="RibA-like"/>
    <property type="match status" value="1"/>
</dbReference>
<feature type="active site" description="Proton acceptor; for GTP cyclohydrolase activity" evidence="20">
    <location>
        <position position="340"/>
    </location>
</feature>
<dbReference type="NCBIfam" id="TIGR00505">
    <property type="entry name" value="ribA"/>
    <property type="match status" value="1"/>
</dbReference>
<keyword evidence="23" id="KW-1185">Reference proteome</keyword>
<dbReference type="HAMAP" id="MF_01283">
    <property type="entry name" value="RibBA"/>
    <property type="match status" value="1"/>
</dbReference>
<name>A0A1U9NPN5_9BACT</name>
<feature type="binding site" evidence="20">
    <location>
        <position position="279"/>
    </location>
    <ligand>
        <name>Zn(2+)</name>
        <dbReference type="ChEBI" id="CHEBI:29105"/>
        <note>catalytic</note>
    </ligand>
</feature>
<evidence type="ECO:0000259" key="21">
    <source>
        <dbReference type="Pfam" id="PF00925"/>
    </source>
</evidence>
<comment type="cofactor">
    <cofactor evidence="20">
        <name>Zn(2+)</name>
        <dbReference type="ChEBI" id="CHEBI:29105"/>
    </cofactor>
    <text evidence="20">Binds 1 zinc ion per subunit.</text>
</comment>
<dbReference type="KEGG" id="alus:STSP2_02944"/>
<dbReference type="CDD" id="cd00641">
    <property type="entry name" value="GTP_cyclohydro2"/>
    <property type="match status" value="1"/>
</dbReference>
<dbReference type="GO" id="GO:0005829">
    <property type="term" value="C:cytosol"/>
    <property type="evidence" value="ECO:0007669"/>
    <property type="project" value="TreeGrafter"/>
</dbReference>
<feature type="binding site" evidence="20">
    <location>
        <position position="33"/>
    </location>
    <ligand>
        <name>D-ribulose 5-phosphate</name>
        <dbReference type="ChEBI" id="CHEBI:58121"/>
    </ligand>
</feature>
<comment type="catalytic activity">
    <reaction evidence="1 20">
        <text>D-ribulose 5-phosphate = (2S)-2-hydroxy-3-oxobutyl phosphate + formate + H(+)</text>
        <dbReference type="Rhea" id="RHEA:18457"/>
        <dbReference type="ChEBI" id="CHEBI:15378"/>
        <dbReference type="ChEBI" id="CHEBI:15740"/>
        <dbReference type="ChEBI" id="CHEBI:58121"/>
        <dbReference type="ChEBI" id="CHEBI:58830"/>
        <dbReference type="EC" id="4.1.99.12"/>
    </reaction>
</comment>
<dbReference type="GO" id="GO:0030145">
    <property type="term" value="F:manganese ion binding"/>
    <property type="evidence" value="ECO:0007669"/>
    <property type="project" value="UniProtKB-UniRule"/>
</dbReference>
<dbReference type="SUPFAM" id="SSF55821">
    <property type="entry name" value="YrdC/RibB"/>
    <property type="match status" value="1"/>
</dbReference>
<evidence type="ECO:0000256" key="1">
    <source>
        <dbReference type="ARBA" id="ARBA00000141"/>
    </source>
</evidence>
<dbReference type="NCBIfam" id="TIGR00506">
    <property type="entry name" value="ribB"/>
    <property type="match status" value="1"/>
</dbReference>
<dbReference type="FunFam" id="3.90.870.10:FF:000001">
    <property type="entry name" value="Riboflavin biosynthesis protein RibBA"/>
    <property type="match status" value="1"/>
</dbReference>
<feature type="region of interest" description="GTP cyclohydrolase II" evidence="20">
    <location>
        <begin position="203"/>
        <end position="412"/>
    </location>
</feature>
<feature type="binding site" evidence="20">
    <location>
        <position position="328"/>
    </location>
    <ligand>
        <name>GTP</name>
        <dbReference type="ChEBI" id="CHEBI:37565"/>
    </ligand>
</feature>
<keyword evidence="12 20" id="KW-0862">Zinc</keyword>
<feature type="binding site" evidence="20">
    <location>
        <position position="29"/>
    </location>
    <ligand>
        <name>Mg(2+)</name>
        <dbReference type="ChEBI" id="CHEBI:18420"/>
        <label>1</label>
    </ligand>
</feature>
<keyword evidence="13 20" id="KW-0460">Magnesium</keyword>
<dbReference type="PIRSF" id="PIRSF001259">
    <property type="entry name" value="RibA"/>
    <property type="match status" value="1"/>
</dbReference>
<evidence type="ECO:0000256" key="11">
    <source>
        <dbReference type="ARBA" id="ARBA00022801"/>
    </source>
</evidence>
<dbReference type="Pfam" id="PF00926">
    <property type="entry name" value="DHBP_synthase"/>
    <property type="match status" value="1"/>
</dbReference>
<protein>
    <recommendedName>
        <fullName evidence="20">Riboflavin biosynthesis protein RibBA</fullName>
    </recommendedName>
    <domain>
        <recommendedName>
            <fullName evidence="20">3,4-dihydroxy-2-butanone 4-phosphate synthase</fullName>
            <shortName evidence="20">DHBP synthase</shortName>
            <ecNumber evidence="20">4.1.99.12</ecNumber>
        </recommendedName>
    </domain>
    <domain>
        <recommendedName>
            <fullName evidence="20">GTP cyclohydrolase-2</fullName>
            <ecNumber evidence="20">3.5.4.25</ecNumber>
        </recommendedName>
        <alternativeName>
            <fullName evidence="20">GTP cyclohydrolase II</fullName>
        </alternativeName>
    </domain>
</protein>
<dbReference type="Pfam" id="PF00925">
    <property type="entry name" value="GTP_cyclohydro2"/>
    <property type="match status" value="1"/>
</dbReference>
<dbReference type="InterPro" id="IPR000926">
    <property type="entry name" value="RibA"/>
</dbReference>
<comment type="pathway">
    <text evidence="5 20">Cofactor biosynthesis; riboflavin biosynthesis; 2-hydroxy-3-oxobutyl phosphate from D-ribulose 5-phosphate: step 1/1.</text>
</comment>
<evidence type="ECO:0000313" key="23">
    <source>
        <dbReference type="Proteomes" id="UP000189674"/>
    </source>
</evidence>
<dbReference type="GO" id="GO:0008686">
    <property type="term" value="F:3,4-dihydroxy-2-butanone-4-phosphate synthase activity"/>
    <property type="evidence" value="ECO:0007669"/>
    <property type="project" value="UniProtKB-UniRule"/>
</dbReference>
<evidence type="ECO:0000256" key="8">
    <source>
        <dbReference type="ARBA" id="ARBA00022619"/>
    </source>
</evidence>
<evidence type="ECO:0000256" key="3">
    <source>
        <dbReference type="ARBA" id="ARBA00002284"/>
    </source>
</evidence>
<reference evidence="23" key="1">
    <citation type="submission" date="2017-02" db="EMBL/GenBank/DDBJ databases">
        <title>Comparative genomics and description of representatives of a novel lineage of planctomycetes thriving in anoxic sediments.</title>
        <authorList>
            <person name="Spring S."/>
            <person name="Bunk B."/>
            <person name="Sproer C."/>
        </authorList>
    </citation>
    <scope>NUCLEOTIDE SEQUENCE [LARGE SCALE GENOMIC DNA]</scope>
    <source>
        <strain evidence="23">ST-NAGAB-D1</strain>
    </source>
</reference>
<dbReference type="RefSeq" id="WP_146663404.1">
    <property type="nucleotide sequence ID" value="NZ_CP019791.1"/>
</dbReference>
<keyword evidence="17 20" id="KW-0511">Multifunctional enzyme</keyword>
<comment type="catalytic activity">
    <reaction evidence="19 20">
        <text>GTP + 4 H2O = 2,5-diamino-6-hydroxy-4-(5-phosphoribosylamino)-pyrimidine + formate + 2 phosphate + 3 H(+)</text>
        <dbReference type="Rhea" id="RHEA:23704"/>
        <dbReference type="ChEBI" id="CHEBI:15377"/>
        <dbReference type="ChEBI" id="CHEBI:15378"/>
        <dbReference type="ChEBI" id="CHEBI:15740"/>
        <dbReference type="ChEBI" id="CHEBI:37565"/>
        <dbReference type="ChEBI" id="CHEBI:43474"/>
        <dbReference type="ChEBI" id="CHEBI:58614"/>
        <dbReference type="EC" id="3.5.4.25"/>
    </reaction>
</comment>
<dbReference type="InterPro" id="IPR017945">
    <property type="entry name" value="DHBP_synth_RibB-like_a/b_dom"/>
</dbReference>
<dbReference type="PANTHER" id="PTHR21327:SF18">
    <property type="entry name" value="3,4-DIHYDROXY-2-BUTANONE 4-PHOSPHATE SYNTHASE"/>
    <property type="match status" value="1"/>
</dbReference>
<dbReference type="EMBL" id="CP019791">
    <property type="protein sequence ID" value="AQT69747.1"/>
    <property type="molecule type" value="Genomic_DNA"/>
</dbReference>
<comment type="similarity">
    <text evidence="6 20">In the N-terminal section; belongs to the DHBP synthase family.</text>
</comment>
<evidence type="ECO:0000256" key="18">
    <source>
        <dbReference type="ARBA" id="ARBA00043932"/>
    </source>
</evidence>
<feature type="binding site" evidence="20">
    <location>
        <position position="363"/>
    </location>
    <ligand>
        <name>GTP</name>
        <dbReference type="ChEBI" id="CHEBI:37565"/>
    </ligand>
</feature>
<feature type="binding site" evidence="20">
    <location>
        <position position="284"/>
    </location>
    <ligand>
        <name>GTP</name>
        <dbReference type="ChEBI" id="CHEBI:37565"/>
    </ligand>
</feature>
<dbReference type="AlphaFoldDB" id="A0A1U9NPN5"/>
<dbReference type="EC" id="4.1.99.12" evidence="20"/>
<evidence type="ECO:0000256" key="6">
    <source>
        <dbReference type="ARBA" id="ARBA00005520"/>
    </source>
</evidence>
<comment type="cofactor">
    <cofactor evidence="2">
        <name>Mn(2+)</name>
        <dbReference type="ChEBI" id="CHEBI:29035"/>
    </cofactor>
</comment>
<feature type="binding site" evidence="20">
    <location>
        <position position="281"/>
    </location>
    <ligand>
        <name>Zn(2+)</name>
        <dbReference type="ChEBI" id="CHEBI:29105"/>
        <note>catalytic</note>
    </ligand>
</feature>
<evidence type="ECO:0000256" key="5">
    <source>
        <dbReference type="ARBA" id="ARBA00004904"/>
    </source>
</evidence>
<dbReference type="NCBIfam" id="NF001591">
    <property type="entry name" value="PRK00393.1"/>
    <property type="match status" value="1"/>
</dbReference>
<organism evidence="22 23">
    <name type="scientific">Anaerohalosphaera lusitana</name>
    <dbReference type="NCBI Taxonomy" id="1936003"/>
    <lineage>
        <taxon>Bacteria</taxon>
        <taxon>Pseudomonadati</taxon>
        <taxon>Planctomycetota</taxon>
        <taxon>Phycisphaerae</taxon>
        <taxon>Sedimentisphaerales</taxon>
        <taxon>Anaerohalosphaeraceae</taxon>
        <taxon>Anaerohalosphaera</taxon>
    </lineage>
</organism>
<dbReference type="FunFam" id="3.40.50.10990:FF:000001">
    <property type="entry name" value="Riboflavin biosynthesis protein RibBA"/>
    <property type="match status" value="1"/>
</dbReference>
<comment type="similarity">
    <text evidence="7 20">In the C-terminal section; belongs to the GTP cyclohydrolase II family.</text>
</comment>
<feature type="binding site" evidence="20">
    <location>
        <position position="29"/>
    </location>
    <ligand>
        <name>Mg(2+)</name>
        <dbReference type="ChEBI" id="CHEBI:18420"/>
        <label>2</label>
    </ligand>
</feature>
<comment type="function">
    <text evidence="18 20">Catalyzes the conversion of GTP to 2,5-diamino-6-ribosylamino-4(3H)-pyrimidinone 5'-phosphate (DARP), formate and pyrophosphate.</text>
</comment>
<dbReference type="PANTHER" id="PTHR21327">
    <property type="entry name" value="GTP CYCLOHYDROLASE II-RELATED"/>
    <property type="match status" value="1"/>
</dbReference>
<dbReference type="GO" id="GO:0003935">
    <property type="term" value="F:GTP cyclohydrolase II activity"/>
    <property type="evidence" value="ECO:0007669"/>
    <property type="project" value="UniProtKB-UniRule"/>
</dbReference>
<evidence type="ECO:0000256" key="16">
    <source>
        <dbReference type="ARBA" id="ARBA00023239"/>
    </source>
</evidence>
<sequence length="412" mass="45524">MVEFSEIPEVLEDLKQGKMVVLVDDEDRENEGDLVAPGQFTTPETVNFMAKYARGLICLALTEEKCDELGLHAQAPNNTARLGTAFTVSIDARDGITTGISAADRAKTIRDAVAEDAKSADLARPGHIFPLRARDGGVLVRGGQTEGSVDLMKLAGLNPSGVICEIMNDDGTMARVPELMKFCEEHDLKITSVAKIIEYRLQRESHIKRIQTVSLPTDYGQFKLIGYQSPNSTEPHLALCKGGIGDLDEEGNVIQHDEPVLIRVHSECMTGDLFHSQRCECGFQLVRAMQMIEKEGIGALVYLRQEGRGIGLANKLHAYKLQEEGYDTVEANLKLGFLADKRDYGLGAQILRDLGISNVRILTNNPKKVSRLEVYGIKVAEQMPLLAKPGKHNVEYLRTKKRIFGHLLDEDI</sequence>
<comment type="pathway">
    <text evidence="4 20">Cofactor biosynthesis; riboflavin biosynthesis; 5-amino-6-(D-ribitylamino)uracil from GTP: step 1/4.</text>
</comment>
<dbReference type="Gene3D" id="3.40.50.10990">
    <property type="entry name" value="GTP cyclohydrolase II"/>
    <property type="match status" value="1"/>
</dbReference>
<dbReference type="GO" id="GO:0000287">
    <property type="term" value="F:magnesium ion binding"/>
    <property type="evidence" value="ECO:0007669"/>
    <property type="project" value="UniProtKB-UniRule"/>
</dbReference>
<comment type="cofactor">
    <cofactor evidence="20">
        <name>Mg(2+)</name>
        <dbReference type="ChEBI" id="CHEBI:18420"/>
    </cofactor>
    <cofactor evidence="20">
        <name>Mn(2+)</name>
        <dbReference type="ChEBI" id="CHEBI:29035"/>
    </cofactor>
    <text evidence="20">Binds 2 divalent metal cations per subunit. Magnesium or manganese.</text>
</comment>
<feature type="site" description="Essential for DHBP synthase activity" evidence="20">
    <location>
        <position position="165"/>
    </location>
</feature>
<evidence type="ECO:0000256" key="13">
    <source>
        <dbReference type="ARBA" id="ARBA00022842"/>
    </source>
</evidence>
<feature type="binding site" evidence="20">
    <location>
        <begin position="263"/>
        <end position="267"/>
    </location>
    <ligand>
        <name>GTP</name>
        <dbReference type="ChEBI" id="CHEBI:37565"/>
    </ligand>
</feature>
<feature type="binding site" evidence="20">
    <location>
        <position position="268"/>
    </location>
    <ligand>
        <name>Zn(2+)</name>
        <dbReference type="ChEBI" id="CHEBI:29105"/>
        <note>catalytic</note>
    </ligand>
</feature>
<dbReference type="Proteomes" id="UP000189674">
    <property type="component" value="Chromosome"/>
</dbReference>
<keyword evidence="9 20" id="KW-0479">Metal-binding</keyword>
<dbReference type="GO" id="GO:0005525">
    <property type="term" value="F:GTP binding"/>
    <property type="evidence" value="ECO:0007669"/>
    <property type="project" value="UniProtKB-KW"/>
</dbReference>
<feature type="site" description="Essential for DHBP synthase activity" evidence="20">
    <location>
        <position position="127"/>
    </location>
</feature>
<dbReference type="GO" id="GO:0008270">
    <property type="term" value="F:zinc ion binding"/>
    <property type="evidence" value="ECO:0007669"/>
    <property type="project" value="UniProtKB-UniRule"/>
</dbReference>
<dbReference type="NCBIfam" id="NF006803">
    <property type="entry name" value="PRK09311.1"/>
    <property type="match status" value="1"/>
</dbReference>
<dbReference type="UniPathway" id="UPA00275">
    <property type="reaction ID" value="UER00399"/>
</dbReference>
<evidence type="ECO:0000256" key="7">
    <source>
        <dbReference type="ARBA" id="ARBA00008976"/>
    </source>
</evidence>
<keyword evidence="15 20" id="KW-0464">Manganese</keyword>
<dbReference type="GO" id="GO:0009231">
    <property type="term" value="P:riboflavin biosynthetic process"/>
    <property type="evidence" value="ECO:0007669"/>
    <property type="project" value="UniProtKB-UniRule"/>
</dbReference>
<evidence type="ECO:0000256" key="9">
    <source>
        <dbReference type="ARBA" id="ARBA00022723"/>
    </source>
</evidence>